<organism evidence="1">
    <name type="scientific">Tanacetum cinerariifolium</name>
    <name type="common">Dalmatian daisy</name>
    <name type="synonym">Chrysanthemum cinerariifolium</name>
    <dbReference type="NCBI Taxonomy" id="118510"/>
    <lineage>
        <taxon>Eukaryota</taxon>
        <taxon>Viridiplantae</taxon>
        <taxon>Streptophyta</taxon>
        <taxon>Embryophyta</taxon>
        <taxon>Tracheophyta</taxon>
        <taxon>Spermatophyta</taxon>
        <taxon>Magnoliopsida</taxon>
        <taxon>eudicotyledons</taxon>
        <taxon>Gunneridae</taxon>
        <taxon>Pentapetalae</taxon>
        <taxon>asterids</taxon>
        <taxon>campanulids</taxon>
        <taxon>Asterales</taxon>
        <taxon>Asteraceae</taxon>
        <taxon>Asteroideae</taxon>
        <taxon>Anthemideae</taxon>
        <taxon>Anthemidinae</taxon>
        <taxon>Tanacetum</taxon>
    </lineage>
</organism>
<dbReference type="AlphaFoldDB" id="A0A699IYU1"/>
<keyword evidence="1" id="KW-0695">RNA-directed DNA polymerase</keyword>
<keyword evidence="1" id="KW-0548">Nucleotidyltransferase</keyword>
<feature type="non-terminal residue" evidence="1">
    <location>
        <position position="1"/>
    </location>
</feature>
<sequence length="89" mass="9940">DGLSDMGTKLGNLIMLDSYTSSMCINSWGRLNYARALIEIRTDREIKDTMVISIPSVEGNGEVLHTVRIEYECKPPRCGVCMIFGHDDS</sequence>
<proteinExistence type="predicted"/>
<name>A0A699IYU1_TANCI</name>
<keyword evidence="1" id="KW-0808">Transferase</keyword>
<gene>
    <name evidence="1" type="ORF">Tci_569080</name>
</gene>
<dbReference type="GO" id="GO:0003964">
    <property type="term" value="F:RNA-directed DNA polymerase activity"/>
    <property type="evidence" value="ECO:0007669"/>
    <property type="project" value="UniProtKB-KW"/>
</dbReference>
<comment type="caution">
    <text evidence="1">The sequence shown here is derived from an EMBL/GenBank/DDBJ whole genome shotgun (WGS) entry which is preliminary data.</text>
</comment>
<reference evidence="1" key="1">
    <citation type="journal article" date="2019" name="Sci. Rep.">
        <title>Draft genome of Tanacetum cinerariifolium, the natural source of mosquito coil.</title>
        <authorList>
            <person name="Yamashiro T."/>
            <person name="Shiraishi A."/>
            <person name="Satake H."/>
            <person name="Nakayama K."/>
        </authorList>
    </citation>
    <scope>NUCLEOTIDE SEQUENCE</scope>
</reference>
<evidence type="ECO:0000313" key="1">
    <source>
        <dbReference type="EMBL" id="GEZ97107.1"/>
    </source>
</evidence>
<accession>A0A699IYU1</accession>
<dbReference type="EMBL" id="BKCJ010349485">
    <property type="protein sequence ID" value="GEZ97107.1"/>
    <property type="molecule type" value="Genomic_DNA"/>
</dbReference>
<protein>
    <submittedName>
        <fullName evidence="1">Reverse transcriptase domain-containing protein</fullName>
    </submittedName>
</protein>